<evidence type="ECO:0000256" key="2">
    <source>
        <dbReference type="ARBA" id="ARBA00022801"/>
    </source>
</evidence>
<dbReference type="GO" id="GO:0005634">
    <property type="term" value="C:nucleus"/>
    <property type="evidence" value="ECO:0007669"/>
    <property type="project" value="TreeGrafter"/>
</dbReference>
<sequence>MPELCQNDTENQDIMPELVPDLNNGRLMPDHSTQCQIWRRKCQYGNTGPPNLPQLQPYSIQVEFMRQLFVCIQNGKIGIFESPTGTGKSLSLICGSLAWLQNFQRNFLEEAERAIRLAENLRIEYEKSKSWLDTYEPMKVQDELAFRYRKQLESLKAVEERLRNVRFKNENLKTFKPNLKKKAIDEDIEHQTEAGTSSNDEDMVLDDYFSDDELDEDRSVEKKNEENDQFYATKIFYASRTHSQIGQFLNELKRTKYATSTRAIILGSRQNMCINDDVRKLGNINLMNDKCLQLQNDKCGVKVSKSVDENNGGKRKKMKKCGSCPYFRSEASKRLADEYLSRVQDIEEMVDTAKKAKCCPYYASRYAVADADVVMAPYQIILSPSARAACNIKLPGSVVIIDEAHNLLDTINAVNSCKIDFKCVKSALTQLSSYLERYKSRLNPSNLLYLRHLTSVLNALSRFFDRSKTNSDKQIYN</sequence>
<dbReference type="GO" id="GO:0003677">
    <property type="term" value="F:DNA binding"/>
    <property type="evidence" value="ECO:0007669"/>
    <property type="project" value="InterPro"/>
</dbReference>
<dbReference type="InterPro" id="IPR010614">
    <property type="entry name" value="RAD3-like_helicase_DEAD"/>
</dbReference>
<keyword evidence="5" id="KW-1185">Reference proteome</keyword>
<reference evidence="6" key="1">
    <citation type="submission" date="2022-11" db="UniProtKB">
        <authorList>
            <consortium name="WormBaseParasite"/>
        </authorList>
    </citation>
    <scope>IDENTIFICATION</scope>
</reference>
<dbReference type="PROSITE" id="PS51193">
    <property type="entry name" value="HELICASE_ATP_BIND_2"/>
    <property type="match status" value="1"/>
</dbReference>
<dbReference type="Proteomes" id="UP000887565">
    <property type="component" value="Unplaced"/>
</dbReference>
<keyword evidence="3" id="KW-0067">ATP-binding</keyword>
<evidence type="ECO:0000313" key="6">
    <source>
        <dbReference type="WBParaSite" id="nRc.2.0.1.t02131-RA"/>
    </source>
</evidence>
<organism evidence="5 6">
    <name type="scientific">Romanomermis culicivorax</name>
    <name type="common">Nematode worm</name>
    <dbReference type="NCBI Taxonomy" id="13658"/>
    <lineage>
        <taxon>Eukaryota</taxon>
        <taxon>Metazoa</taxon>
        <taxon>Ecdysozoa</taxon>
        <taxon>Nematoda</taxon>
        <taxon>Enoplea</taxon>
        <taxon>Dorylaimia</taxon>
        <taxon>Mermithida</taxon>
        <taxon>Mermithoidea</taxon>
        <taxon>Mermithidae</taxon>
        <taxon>Romanomermis</taxon>
    </lineage>
</organism>
<dbReference type="InterPro" id="IPR027417">
    <property type="entry name" value="P-loop_NTPase"/>
</dbReference>
<evidence type="ECO:0000313" key="5">
    <source>
        <dbReference type="Proteomes" id="UP000887565"/>
    </source>
</evidence>
<dbReference type="GO" id="GO:0034085">
    <property type="term" value="P:establishment of sister chromatid cohesion"/>
    <property type="evidence" value="ECO:0007669"/>
    <property type="project" value="TreeGrafter"/>
</dbReference>
<dbReference type="InterPro" id="IPR006554">
    <property type="entry name" value="Helicase-like_DEXD_c2"/>
</dbReference>
<evidence type="ECO:0000256" key="1">
    <source>
        <dbReference type="ARBA" id="ARBA00022741"/>
    </source>
</evidence>
<dbReference type="PANTHER" id="PTHR11472:SF41">
    <property type="entry name" value="ATP-DEPENDENT DNA HELICASE DDX11-RELATED"/>
    <property type="match status" value="1"/>
</dbReference>
<dbReference type="InterPro" id="IPR045028">
    <property type="entry name" value="DinG/Rad3-like"/>
</dbReference>
<keyword evidence="1" id="KW-0547">Nucleotide-binding</keyword>
<name>A0A915HKQ2_ROMCU</name>
<dbReference type="InterPro" id="IPR014013">
    <property type="entry name" value="Helic_SF1/SF2_ATP-bd_DinG/Rad3"/>
</dbReference>
<dbReference type="OMA" id="TENQDIM"/>
<dbReference type="SMART" id="SM00488">
    <property type="entry name" value="DEXDc2"/>
    <property type="match status" value="1"/>
</dbReference>
<dbReference type="Gene3D" id="3.40.50.300">
    <property type="entry name" value="P-loop containing nucleotide triphosphate hydrolases"/>
    <property type="match status" value="2"/>
</dbReference>
<dbReference type="WBParaSite" id="nRc.2.0.1.t02131-RA">
    <property type="protein sequence ID" value="nRc.2.0.1.t02131-RA"/>
    <property type="gene ID" value="nRc.2.0.1.g02131"/>
</dbReference>
<proteinExistence type="predicted"/>
<protein>
    <submittedName>
        <fullName evidence="6">Helicase ATP-binding domain-containing protein</fullName>
    </submittedName>
</protein>
<dbReference type="PANTHER" id="PTHR11472">
    <property type="entry name" value="DNA REPAIR DEAD HELICASE RAD3/XP-D SUBFAMILY MEMBER"/>
    <property type="match status" value="1"/>
</dbReference>
<evidence type="ECO:0000259" key="4">
    <source>
        <dbReference type="PROSITE" id="PS51193"/>
    </source>
</evidence>
<evidence type="ECO:0000256" key="3">
    <source>
        <dbReference type="ARBA" id="ARBA00022840"/>
    </source>
</evidence>
<dbReference type="SUPFAM" id="SSF52540">
    <property type="entry name" value="P-loop containing nucleoside triphosphate hydrolases"/>
    <property type="match status" value="1"/>
</dbReference>
<dbReference type="Pfam" id="PF06733">
    <property type="entry name" value="DEAD_2"/>
    <property type="match status" value="1"/>
</dbReference>
<dbReference type="AlphaFoldDB" id="A0A915HKQ2"/>
<dbReference type="GO" id="GO:0016818">
    <property type="term" value="F:hydrolase activity, acting on acid anhydrides, in phosphorus-containing anhydrides"/>
    <property type="evidence" value="ECO:0007669"/>
    <property type="project" value="InterPro"/>
</dbReference>
<keyword evidence="2" id="KW-0378">Hydrolase</keyword>
<dbReference type="GO" id="GO:0005524">
    <property type="term" value="F:ATP binding"/>
    <property type="evidence" value="ECO:0007669"/>
    <property type="project" value="UniProtKB-KW"/>
</dbReference>
<dbReference type="GO" id="GO:0003678">
    <property type="term" value="F:DNA helicase activity"/>
    <property type="evidence" value="ECO:0007669"/>
    <property type="project" value="InterPro"/>
</dbReference>
<feature type="domain" description="Helicase ATP-binding" evidence="4">
    <location>
        <begin position="47"/>
        <end position="467"/>
    </location>
</feature>
<accession>A0A915HKQ2</accession>